<dbReference type="NCBIfam" id="TIGR03019">
    <property type="entry name" value="pepcterm_femAB"/>
    <property type="match status" value="1"/>
</dbReference>
<organism evidence="8 9">
    <name type="scientific">Candidatus Methylocalor cossyra</name>
    <dbReference type="NCBI Taxonomy" id="3108543"/>
    <lineage>
        <taxon>Bacteria</taxon>
        <taxon>Pseudomonadati</taxon>
        <taxon>Pseudomonadota</taxon>
        <taxon>Gammaproteobacteria</taxon>
        <taxon>Methylococcales</taxon>
        <taxon>Methylococcaceae</taxon>
        <taxon>Candidatus Methylocalor</taxon>
    </lineage>
</organism>
<keyword evidence="4" id="KW-0573">Peptidoglycan synthesis</keyword>
<keyword evidence="3" id="KW-0133">Cell shape</keyword>
<dbReference type="RefSeq" id="WP_348759058.1">
    <property type="nucleotide sequence ID" value="NZ_OZ026884.1"/>
</dbReference>
<dbReference type="SUPFAM" id="SSF55729">
    <property type="entry name" value="Acyl-CoA N-acyltransferases (Nat)"/>
    <property type="match status" value="2"/>
</dbReference>
<feature type="domain" description="BioF2-like acetyltransferase" evidence="7">
    <location>
        <begin position="150"/>
        <end position="281"/>
    </location>
</feature>
<dbReference type="Pfam" id="PF13480">
    <property type="entry name" value="Acetyltransf_6"/>
    <property type="match status" value="1"/>
</dbReference>
<evidence type="ECO:0000256" key="3">
    <source>
        <dbReference type="ARBA" id="ARBA00022960"/>
    </source>
</evidence>
<evidence type="ECO:0000313" key="9">
    <source>
        <dbReference type="Proteomes" id="UP001497493"/>
    </source>
</evidence>
<evidence type="ECO:0000313" key="8">
    <source>
        <dbReference type="EMBL" id="CAL1239513.1"/>
    </source>
</evidence>
<name>A0ABP1C5P2_9GAMM</name>
<gene>
    <name evidence="8" type="ORF">MECH1_V1_0737</name>
</gene>
<dbReference type="InterPro" id="IPR038740">
    <property type="entry name" value="BioF2-like_GNAT_dom"/>
</dbReference>
<evidence type="ECO:0000256" key="4">
    <source>
        <dbReference type="ARBA" id="ARBA00022984"/>
    </source>
</evidence>
<comment type="similarity">
    <text evidence="1">Belongs to the FemABX family.</text>
</comment>
<keyword evidence="9" id="KW-1185">Reference proteome</keyword>
<keyword evidence="5" id="KW-0012">Acyltransferase</keyword>
<dbReference type="Gene3D" id="3.40.630.30">
    <property type="match status" value="1"/>
</dbReference>
<dbReference type="InterPro" id="IPR003447">
    <property type="entry name" value="FEMABX"/>
</dbReference>
<dbReference type="EMBL" id="OZ026884">
    <property type="protein sequence ID" value="CAL1239513.1"/>
    <property type="molecule type" value="Genomic_DNA"/>
</dbReference>
<proteinExistence type="inferred from homology"/>
<dbReference type="PANTHER" id="PTHR36174">
    <property type="entry name" value="LIPID II:GLYCINE GLYCYLTRANSFERASE"/>
    <property type="match status" value="1"/>
</dbReference>
<dbReference type="InterPro" id="IPR017469">
    <property type="entry name" value="PEP-CTERM_FemAB-rel"/>
</dbReference>
<evidence type="ECO:0000259" key="7">
    <source>
        <dbReference type="Pfam" id="PF13480"/>
    </source>
</evidence>
<dbReference type="PROSITE" id="PS51191">
    <property type="entry name" value="FEMABX"/>
    <property type="match status" value="1"/>
</dbReference>
<reference evidence="8 9" key="1">
    <citation type="submission" date="2024-04" db="EMBL/GenBank/DDBJ databases">
        <authorList>
            <person name="Cremers G."/>
        </authorList>
    </citation>
    <scope>NUCLEOTIDE SEQUENCE [LARGE SCALE GENOMIC DNA]</scope>
    <source>
        <strain evidence="8">MeCH1-AG</strain>
    </source>
</reference>
<sequence>MEIKRLDDARKRDWDAFVETCPEATFFHRAGWKEVVERAFGHTMPYLFAESAGRIVGVLPLGHIKSFLFGNALISNPFCVYGGAVAESEEARVALEQAGIQLAREFGVDYLELRNRLPRSTGRPTKALYVTFRKDLDPDPERNLSAVPRKQRAMIRKGMAAGLTSVLDRDIERLYDIYAESVRNLGTPVFPKRYFAILKEVFGEDCEILTVEHRGQAVASVMNFYFRDEVLPYYGGGSERARDLKANDFMYWEVMRRAVEKGIRVFDYGRSKEGTGSYRFKIHWGFEPERLPYEYELIKAKAVPDINPLNPKYRLFVSAWQRLPLPVSKWVGPWLSRSLG</sequence>
<evidence type="ECO:0000256" key="2">
    <source>
        <dbReference type="ARBA" id="ARBA00022679"/>
    </source>
</evidence>
<keyword evidence="2" id="KW-0808">Transferase</keyword>
<evidence type="ECO:0000256" key="5">
    <source>
        <dbReference type="ARBA" id="ARBA00023315"/>
    </source>
</evidence>
<dbReference type="PANTHER" id="PTHR36174:SF1">
    <property type="entry name" value="LIPID II:GLYCINE GLYCYLTRANSFERASE"/>
    <property type="match status" value="1"/>
</dbReference>
<keyword evidence="6" id="KW-0961">Cell wall biogenesis/degradation</keyword>
<dbReference type="InterPro" id="IPR016181">
    <property type="entry name" value="Acyl_CoA_acyltransferase"/>
</dbReference>
<dbReference type="InterPro" id="IPR050644">
    <property type="entry name" value="PG_Glycine_Bridge_Synth"/>
</dbReference>
<dbReference type="Proteomes" id="UP001497493">
    <property type="component" value="Chromosome"/>
</dbReference>
<evidence type="ECO:0000256" key="6">
    <source>
        <dbReference type="ARBA" id="ARBA00023316"/>
    </source>
</evidence>
<accession>A0ABP1C5P2</accession>
<evidence type="ECO:0000256" key="1">
    <source>
        <dbReference type="ARBA" id="ARBA00009943"/>
    </source>
</evidence>
<protein>
    <submittedName>
        <fullName evidence="8">FemAB-related protein (PEP-CTERM system-associated)</fullName>
    </submittedName>
</protein>